<sequence>MYTILHNTRCSKSREAIKIMEESGKDFIIREYLKEYLTFEELKDILNILKIKAIDLVRVNEKIWKEEFMDKEFTNDEIIQIMIDNPKLIQRPIVLKNNDGVIGRPVENIQIFLNTK</sequence>
<reference evidence="3" key="1">
    <citation type="submission" date="2020-10" db="EMBL/GenBank/DDBJ databases">
        <authorList>
            <person name="Lu T."/>
            <person name="Wang Q."/>
            <person name="Han X."/>
        </authorList>
    </citation>
    <scope>NUCLEOTIDE SEQUENCE</scope>
    <source>
        <strain evidence="3">WQ 117</strain>
    </source>
</reference>
<dbReference type="AlphaFoldDB" id="A0A8J7KCD7"/>
<evidence type="ECO:0000256" key="2">
    <source>
        <dbReference type="PROSITE-ProRule" id="PRU01282"/>
    </source>
</evidence>
<dbReference type="PANTHER" id="PTHR30041">
    <property type="entry name" value="ARSENATE REDUCTASE"/>
    <property type="match status" value="1"/>
</dbReference>
<dbReference type="Proteomes" id="UP000608754">
    <property type="component" value="Unassembled WGS sequence"/>
</dbReference>
<dbReference type="InterPro" id="IPR036249">
    <property type="entry name" value="Thioredoxin-like_sf"/>
</dbReference>
<dbReference type="Pfam" id="PF03960">
    <property type="entry name" value="ArsC"/>
    <property type="match status" value="1"/>
</dbReference>
<evidence type="ECO:0000256" key="1">
    <source>
        <dbReference type="ARBA" id="ARBA00007198"/>
    </source>
</evidence>
<dbReference type="InterPro" id="IPR006660">
    <property type="entry name" value="Arsenate_reductase-like"/>
</dbReference>
<evidence type="ECO:0000313" key="4">
    <source>
        <dbReference type="Proteomes" id="UP000608754"/>
    </source>
</evidence>
<accession>A0A8J7KCD7</accession>
<keyword evidence="4" id="KW-1185">Reference proteome</keyword>
<gene>
    <name evidence="3" type="ORF">IM532_01170</name>
</gene>
<organism evidence="3 4">
    <name type="scientific">Faecalibacter rhinopitheci</name>
    <dbReference type="NCBI Taxonomy" id="2779678"/>
    <lineage>
        <taxon>Bacteria</taxon>
        <taxon>Pseudomonadati</taxon>
        <taxon>Bacteroidota</taxon>
        <taxon>Flavobacteriia</taxon>
        <taxon>Flavobacteriales</taxon>
        <taxon>Weeksellaceae</taxon>
        <taxon>Faecalibacter</taxon>
    </lineage>
</organism>
<evidence type="ECO:0000313" key="3">
    <source>
        <dbReference type="EMBL" id="MBF0596086.1"/>
    </source>
</evidence>
<dbReference type="SUPFAM" id="SSF52833">
    <property type="entry name" value="Thioredoxin-like"/>
    <property type="match status" value="1"/>
</dbReference>
<comment type="similarity">
    <text evidence="1 2">Belongs to the ArsC family.</text>
</comment>
<dbReference type="PROSITE" id="PS51353">
    <property type="entry name" value="ARSC"/>
    <property type="match status" value="1"/>
</dbReference>
<comment type="caution">
    <text evidence="3">The sequence shown here is derived from an EMBL/GenBank/DDBJ whole genome shotgun (WGS) entry which is preliminary data.</text>
</comment>
<dbReference type="Gene3D" id="3.40.30.10">
    <property type="entry name" value="Glutaredoxin"/>
    <property type="match status" value="1"/>
</dbReference>
<dbReference type="PANTHER" id="PTHR30041:SF4">
    <property type="entry name" value="ARSENATE REDUCTASE"/>
    <property type="match status" value="1"/>
</dbReference>
<name>A0A8J7KCD7_9FLAO</name>
<protein>
    <submittedName>
        <fullName evidence="3">Arsenate reductase</fullName>
    </submittedName>
</protein>
<dbReference type="EMBL" id="JADGIK010000001">
    <property type="protein sequence ID" value="MBF0596086.1"/>
    <property type="molecule type" value="Genomic_DNA"/>
</dbReference>
<dbReference type="RefSeq" id="WP_194181616.1">
    <property type="nucleotide sequence ID" value="NZ_JADGIK010000001.1"/>
</dbReference>
<proteinExistence type="inferred from homology"/>